<gene>
    <name evidence="17" type="ORF">DNJ96_02615</name>
</gene>
<proteinExistence type="inferred from homology"/>
<evidence type="ECO:0000256" key="5">
    <source>
        <dbReference type="ARBA" id="ARBA00022692"/>
    </source>
</evidence>
<dbReference type="Proteomes" id="UP000292639">
    <property type="component" value="Unassembled WGS sequence"/>
</dbReference>
<sequence length="761" mass="82923">MKYRTEFNRTHLAIALSSALALPAGTLQAAGQDTALDTVVIQGKNAAEDTYVGDSKKEVVPESRGTLSKAQLEKFVGLDSAVTGALKYLPGVHSSGGDASGITEGSLNIRGFSQDQIGFTRDGVPINDPQFLTPHADFFGDPENYESVSVLYGSSSINAPTLTASGGSVQIKSLAPTRDSGLLVKQNVGSNNLLRTFARVNTGEYEGFSAWLSASRTTGELWDDSDGELSSNRYEGNLQYEWGNGNRINAIFSSFLMRTNSYKNPTLAEYRANDYDSGHARDIFPTRGGGTNGVADITIPGDSAAASRADFKIQTYGLNGLFNLSDNVQLRIDPYFVRVTDGTAAVAVVPVNENAVNNDLNGDGDSIDPLVTGALAVYPSQYRIGSSNSLDVVLNDAHTLQLGLWTDYTHGRHQMRVIEIKGNGKPASIDGSTPLRDGNGNPVHFTDQRNEITTQKLWLQDTWDIRQDLILTAGLAWQHTENKGDDRLSGFRGSADYNRFLPSLSLSWQRDERNQFYYNTTSNMRVPAVASVYGRIDGSAKQKPEITWNQEIGWRYSSDDLLLSAALFHDKFKDRQAAYEQVSGVTSYFNAGDATITGLELAVNGQLPADFNYFASWTWLRATQDDDYSAGGVTLDTSGKRLYDTPRNLLSAGVGYDNRTFYANFLGRHTGSFYGDLANKEKIGGYTVFDLNLGYRLNNLGGYLKNATLTLNLNNVFDKQYLSGVNSGSVSADPVDADFYDAPQYYKGAPRALVAGISIDI</sequence>
<protein>
    <submittedName>
        <fullName evidence="17">TonB-dependent receptor</fullName>
    </submittedName>
</protein>
<keyword evidence="8" id="KW-0406">Ion transport</keyword>
<dbReference type="CDD" id="cd01347">
    <property type="entry name" value="ligand_gated_channel"/>
    <property type="match status" value="1"/>
</dbReference>
<accession>A0A4Q9REH3</accession>
<dbReference type="GO" id="GO:0009279">
    <property type="term" value="C:cell outer membrane"/>
    <property type="evidence" value="ECO:0007669"/>
    <property type="project" value="UniProtKB-SubCell"/>
</dbReference>
<dbReference type="OrthoDB" id="15609at2"/>
<dbReference type="Pfam" id="PF00593">
    <property type="entry name" value="TonB_dep_Rec_b-barrel"/>
    <property type="match status" value="1"/>
</dbReference>
<reference evidence="17 18" key="1">
    <citation type="submission" date="2018-06" db="EMBL/GenBank/DDBJ databases">
        <title>Three novel Pseudomonas species isolated from symptomatic oak.</title>
        <authorList>
            <person name="Bueno-Gonzalez V."/>
            <person name="Brady C."/>
        </authorList>
    </citation>
    <scope>NUCLEOTIDE SEQUENCE [LARGE SCALE GENOMIC DNA]</scope>
    <source>
        <strain evidence="17 18">P17C</strain>
    </source>
</reference>
<evidence type="ECO:0000256" key="14">
    <source>
        <dbReference type="SAM" id="SignalP"/>
    </source>
</evidence>
<dbReference type="Gene3D" id="2.40.170.20">
    <property type="entry name" value="TonB-dependent receptor, beta-barrel domain"/>
    <property type="match status" value="1"/>
</dbReference>
<dbReference type="InterPro" id="IPR037066">
    <property type="entry name" value="Plug_dom_sf"/>
</dbReference>
<keyword evidence="9 13" id="KW-0798">TonB box</keyword>
<dbReference type="InterPro" id="IPR036942">
    <property type="entry name" value="Beta-barrel_TonB_sf"/>
</dbReference>
<evidence type="ECO:0000256" key="10">
    <source>
        <dbReference type="ARBA" id="ARBA00023136"/>
    </source>
</evidence>
<evidence type="ECO:0000313" key="17">
    <source>
        <dbReference type="EMBL" id="TBU99219.1"/>
    </source>
</evidence>
<comment type="caution">
    <text evidence="17">The sequence shown here is derived from an EMBL/GenBank/DDBJ whole genome shotgun (WGS) entry which is preliminary data.</text>
</comment>
<dbReference type="Gene3D" id="2.170.130.10">
    <property type="entry name" value="TonB-dependent receptor, plug domain"/>
    <property type="match status" value="1"/>
</dbReference>
<evidence type="ECO:0000256" key="6">
    <source>
        <dbReference type="ARBA" id="ARBA00022729"/>
    </source>
</evidence>
<evidence type="ECO:0000313" key="18">
    <source>
        <dbReference type="Proteomes" id="UP000292639"/>
    </source>
</evidence>
<evidence type="ECO:0000256" key="12">
    <source>
        <dbReference type="PROSITE-ProRule" id="PRU01360"/>
    </source>
</evidence>
<evidence type="ECO:0000256" key="7">
    <source>
        <dbReference type="ARBA" id="ARBA00023004"/>
    </source>
</evidence>
<keyword evidence="3 12" id="KW-1134">Transmembrane beta strand</keyword>
<keyword evidence="2 12" id="KW-0813">Transport</keyword>
<evidence type="ECO:0000256" key="2">
    <source>
        <dbReference type="ARBA" id="ARBA00022448"/>
    </source>
</evidence>
<dbReference type="InterPro" id="IPR039426">
    <property type="entry name" value="TonB-dep_rcpt-like"/>
</dbReference>
<keyword evidence="10 12" id="KW-0472">Membrane</keyword>
<dbReference type="InterPro" id="IPR000531">
    <property type="entry name" value="Beta-barrel_TonB"/>
</dbReference>
<comment type="subcellular location">
    <subcellularLocation>
        <location evidence="1 12">Cell outer membrane</location>
        <topology evidence="1 12">Multi-pass membrane protein</topology>
    </subcellularLocation>
</comment>
<comment type="similarity">
    <text evidence="12 13">Belongs to the TonB-dependent receptor family.</text>
</comment>
<keyword evidence="6 14" id="KW-0732">Signal</keyword>
<organism evidence="17 18">
    <name type="scientific">Stutzerimonas kirkiae</name>
    <dbReference type="NCBI Taxonomy" id="2211392"/>
    <lineage>
        <taxon>Bacteria</taxon>
        <taxon>Pseudomonadati</taxon>
        <taxon>Pseudomonadota</taxon>
        <taxon>Gammaproteobacteria</taxon>
        <taxon>Pseudomonadales</taxon>
        <taxon>Pseudomonadaceae</taxon>
        <taxon>Stutzerimonas</taxon>
    </lineage>
</organism>
<feature type="domain" description="TonB-dependent receptor-like beta-barrel" evidence="15">
    <location>
        <begin position="261"/>
        <end position="716"/>
    </location>
</feature>
<dbReference type="Pfam" id="PF07715">
    <property type="entry name" value="Plug"/>
    <property type="match status" value="1"/>
</dbReference>
<evidence type="ECO:0000256" key="3">
    <source>
        <dbReference type="ARBA" id="ARBA00022452"/>
    </source>
</evidence>
<keyword evidence="4" id="KW-0410">Iron transport</keyword>
<keyword evidence="5 12" id="KW-0812">Transmembrane</keyword>
<dbReference type="EMBL" id="QJUP01000002">
    <property type="protein sequence ID" value="TBU99219.1"/>
    <property type="molecule type" value="Genomic_DNA"/>
</dbReference>
<evidence type="ECO:0000256" key="1">
    <source>
        <dbReference type="ARBA" id="ARBA00004571"/>
    </source>
</evidence>
<dbReference type="SUPFAM" id="SSF56935">
    <property type="entry name" value="Porins"/>
    <property type="match status" value="1"/>
</dbReference>
<name>A0A4Q9REH3_9GAMM</name>
<evidence type="ECO:0000256" key="4">
    <source>
        <dbReference type="ARBA" id="ARBA00022496"/>
    </source>
</evidence>
<evidence type="ECO:0000259" key="16">
    <source>
        <dbReference type="Pfam" id="PF07715"/>
    </source>
</evidence>
<dbReference type="InterPro" id="IPR012910">
    <property type="entry name" value="Plug_dom"/>
</dbReference>
<feature type="domain" description="TonB-dependent receptor plug" evidence="16">
    <location>
        <begin position="58"/>
        <end position="158"/>
    </location>
</feature>
<feature type="chain" id="PRO_5020825529" evidence="14">
    <location>
        <begin position="30"/>
        <end position="761"/>
    </location>
</feature>
<dbReference type="PANTHER" id="PTHR32552">
    <property type="entry name" value="FERRICHROME IRON RECEPTOR-RELATED"/>
    <property type="match status" value="1"/>
</dbReference>
<dbReference type="RefSeq" id="WP_131182902.1">
    <property type="nucleotide sequence ID" value="NZ_QJUO01000001.1"/>
</dbReference>
<dbReference type="PROSITE" id="PS52016">
    <property type="entry name" value="TONB_DEPENDENT_REC_3"/>
    <property type="match status" value="1"/>
</dbReference>
<dbReference type="PANTHER" id="PTHR32552:SF89">
    <property type="entry name" value="CATECHOLATE SIDEROPHORE RECEPTOR FIU"/>
    <property type="match status" value="1"/>
</dbReference>
<keyword evidence="11 12" id="KW-0998">Cell outer membrane</keyword>
<evidence type="ECO:0000256" key="8">
    <source>
        <dbReference type="ARBA" id="ARBA00023065"/>
    </source>
</evidence>
<evidence type="ECO:0000259" key="15">
    <source>
        <dbReference type="Pfam" id="PF00593"/>
    </source>
</evidence>
<evidence type="ECO:0000256" key="13">
    <source>
        <dbReference type="RuleBase" id="RU003357"/>
    </source>
</evidence>
<dbReference type="GO" id="GO:0015344">
    <property type="term" value="F:siderophore uptake transmembrane transporter activity"/>
    <property type="evidence" value="ECO:0007669"/>
    <property type="project" value="TreeGrafter"/>
</dbReference>
<evidence type="ECO:0000256" key="9">
    <source>
        <dbReference type="ARBA" id="ARBA00023077"/>
    </source>
</evidence>
<dbReference type="AlphaFoldDB" id="A0A4Q9REH3"/>
<keyword evidence="17" id="KW-0675">Receptor</keyword>
<keyword evidence="7" id="KW-0408">Iron</keyword>
<keyword evidence="18" id="KW-1185">Reference proteome</keyword>
<feature type="signal peptide" evidence="14">
    <location>
        <begin position="1"/>
        <end position="29"/>
    </location>
</feature>
<evidence type="ECO:0000256" key="11">
    <source>
        <dbReference type="ARBA" id="ARBA00023237"/>
    </source>
</evidence>